<reference evidence="2 3" key="1">
    <citation type="submission" date="2017-10" db="EMBL/GenBank/DDBJ databases">
        <title>Sequencing the genomes of 1000 actinobacteria strains.</title>
        <authorList>
            <person name="Klenk H.-P."/>
        </authorList>
    </citation>
    <scope>NUCLEOTIDE SEQUENCE [LARGE SCALE GENOMIC DNA]</scope>
    <source>
        <strain evidence="2 3">DSM 21574</strain>
    </source>
</reference>
<dbReference type="EMBL" id="PDJH01000001">
    <property type="protein sequence ID" value="PFG36125.1"/>
    <property type="molecule type" value="Genomic_DNA"/>
</dbReference>
<proteinExistence type="predicted"/>
<evidence type="ECO:0000313" key="2">
    <source>
        <dbReference type="EMBL" id="PFG36125.1"/>
    </source>
</evidence>
<dbReference type="Proteomes" id="UP000221394">
    <property type="component" value="Unassembled WGS sequence"/>
</dbReference>
<accession>A0A2A9ECX3</accession>
<name>A0A2A9ECX3_9MICO</name>
<evidence type="ECO:0000313" key="3">
    <source>
        <dbReference type="Proteomes" id="UP000221394"/>
    </source>
</evidence>
<evidence type="ECO:0000256" key="1">
    <source>
        <dbReference type="SAM" id="MobiDB-lite"/>
    </source>
</evidence>
<organism evidence="2 3">
    <name type="scientific">Flavimobilis soli</name>
    <dbReference type="NCBI Taxonomy" id="442709"/>
    <lineage>
        <taxon>Bacteria</taxon>
        <taxon>Bacillati</taxon>
        <taxon>Actinomycetota</taxon>
        <taxon>Actinomycetes</taxon>
        <taxon>Micrococcales</taxon>
        <taxon>Jonesiaceae</taxon>
        <taxon>Flavimobilis</taxon>
    </lineage>
</organism>
<gene>
    <name evidence="2" type="ORF">ATL41_0834</name>
</gene>
<feature type="region of interest" description="Disordered" evidence="1">
    <location>
        <begin position="19"/>
        <end position="71"/>
    </location>
</feature>
<feature type="compositionally biased region" description="Low complexity" evidence="1">
    <location>
        <begin position="43"/>
        <end position="62"/>
    </location>
</feature>
<dbReference type="AlphaFoldDB" id="A0A2A9ECX3"/>
<sequence length="330" mass="34122">MLEDLSLSRLLAAVGAWRLPAVADPAPPSRRPAATAGDSPAVTAGDSPAPTADDDPAATAGDRSAGPEAARDPLAAVLDRARRRGHPRATLAALGAAWPTLGAAQRTIADPLAPATPDGLGPLRWAGAPARQHDPTTCGSTVLAQLAAAGDPVLAVWLETGRTLGDAPPPELVAAERAARPGDTRFVALQRALKRRTGENALLGLRWPDRFGTPPWGAAKAARYADVTYGHAVVDVATPARRERAVAAVDTALRAGVPVPLFSGGTLRTGLATAVPRHVVLVTRATASGWHVFEPSRGEVLELRSDQLATPGRKPALGGWSVPAWVLLPR</sequence>
<protein>
    <submittedName>
        <fullName evidence="2">Uncharacterized protein</fullName>
    </submittedName>
</protein>
<keyword evidence="3" id="KW-1185">Reference proteome</keyword>
<comment type="caution">
    <text evidence="2">The sequence shown here is derived from an EMBL/GenBank/DDBJ whole genome shotgun (WGS) entry which is preliminary data.</text>
</comment>